<dbReference type="AlphaFoldDB" id="A0A2T6GBF3"/>
<reference evidence="1 2" key="1">
    <citation type="submission" date="2018-03" db="EMBL/GenBank/DDBJ databases">
        <title>Draft genome sequence of the plant growth promoting rhizobacterium Pseudomonas protegens strain BNJ-SS-45 isolated from wheat (Triticum aestivum) rhizosphere.</title>
        <authorList>
            <person name="Bajpai A."/>
            <person name="Shende K."/>
            <person name="Meena N."/>
            <person name="Upadhyayula S.R."/>
            <person name="Suravajhala P."/>
            <person name="Medicherla K.M."/>
            <person name="Johri B.N."/>
        </authorList>
    </citation>
    <scope>NUCLEOTIDE SEQUENCE [LARGE SCALE GENOMIC DNA]</scope>
    <source>
        <strain evidence="1 2">BNJ-SS-45</strain>
    </source>
</reference>
<name>A0A2T6GBF3_9PSED</name>
<dbReference type="RefSeq" id="WP_108546390.1">
    <property type="nucleotide sequence ID" value="NZ_PYJM01000012.1"/>
</dbReference>
<sequence>MRTREWWWGLLVLLSGLVMAAEEGAAPVLPGQTLLQLEQIQAETVLLEAQAARAKAKKELEEGTSGGSGLPMLESSGASLPARPLGRVHVQEIYGAGNRLVARLGLPDGSQVEIVPGEAIPGTDLTVTAISARSVRVSGGEGERVLPFN</sequence>
<dbReference type="NCBIfam" id="TIGR03021">
    <property type="entry name" value="pilP_fam"/>
    <property type="match status" value="1"/>
</dbReference>
<gene>
    <name evidence="1" type="primary">pilP</name>
    <name evidence="1" type="ORF">C5U62_31460</name>
</gene>
<dbReference type="EMBL" id="PYJM01000012">
    <property type="protein sequence ID" value="PUA41488.1"/>
    <property type="molecule type" value="Genomic_DNA"/>
</dbReference>
<comment type="caution">
    <text evidence="1">The sequence shown here is derived from an EMBL/GenBank/DDBJ whole genome shotgun (WGS) entry which is preliminary data.</text>
</comment>
<organism evidence="1 2">
    <name type="scientific">Pseudomonas protegens</name>
    <dbReference type="NCBI Taxonomy" id="380021"/>
    <lineage>
        <taxon>Bacteria</taxon>
        <taxon>Pseudomonadati</taxon>
        <taxon>Pseudomonadota</taxon>
        <taxon>Gammaproteobacteria</taxon>
        <taxon>Pseudomonadales</taxon>
        <taxon>Pseudomonadaceae</taxon>
        <taxon>Pseudomonas</taxon>
    </lineage>
</organism>
<evidence type="ECO:0000313" key="1">
    <source>
        <dbReference type="EMBL" id="PUA41488.1"/>
    </source>
</evidence>
<accession>A0A2T6GBF3</accession>
<dbReference type="InterPro" id="IPR022753">
    <property type="entry name" value="T4SS_pilus_biogen_PilP"/>
</dbReference>
<dbReference type="Proteomes" id="UP000244178">
    <property type="component" value="Unassembled WGS sequence"/>
</dbReference>
<evidence type="ECO:0000313" key="2">
    <source>
        <dbReference type="Proteomes" id="UP000244178"/>
    </source>
</evidence>
<protein>
    <submittedName>
        <fullName evidence="1">Type IV pilus biogenesis protein PilP</fullName>
    </submittedName>
</protein>
<proteinExistence type="predicted"/>